<keyword evidence="4" id="KW-0809">Transit peptide</keyword>
<name>A0A6J4TZQ5_9SPHN</name>
<evidence type="ECO:0000256" key="1">
    <source>
        <dbReference type="ARBA" id="ARBA00004749"/>
    </source>
</evidence>
<keyword evidence="3" id="KW-0831">Ubiquinone biosynthesis</keyword>
<dbReference type="InterPro" id="IPR012762">
    <property type="entry name" value="Ubiq_biosynth_COQ9"/>
</dbReference>
<comment type="function">
    <text evidence="6">Membrane-associated protein that warps the membrane surface to access and bind aromatic isoprenes with high specificity, including ubiquinone (CoQ) isoprene intermediates and presents them directly to COQ7, therefore facilitating the COQ7-mediated hydroxylase step. Participates in the biosynthesis of coenzyme Q, also named ubiquinone, an essential lipid-soluble electron transporter for aerobic cellular respiration.</text>
</comment>
<dbReference type="AlphaFoldDB" id="A0A6J4TZQ5"/>
<reference evidence="8" key="1">
    <citation type="submission" date="2020-02" db="EMBL/GenBank/DDBJ databases">
        <authorList>
            <person name="Meier V. D."/>
        </authorList>
    </citation>
    <scope>NUCLEOTIDE SEQUENCE</scope>
    <source>
        <strain evidence="8">AVDCRST_MAG23</strain>
    </source>
</reference>
<gene>
    <name evidence="8" type="ORF">AVDCRST_MAG23-1437</name>
</gene>
<protein>
    <recommendedName>
        <fullName evidence="7">COQ9 C-terminal domain-containing protein</fullName>
    </recommendedName>
</protein>
<feature type="domain" description="COQ9 C-terminal" evidence="7">
    <location>
        <begin position="129"/>
        <end position="196"/>
    </location>
</feature>
<comment type="similarity">
    <text evidence="2">Belongs to the COQ9 family.</text>
</comment>
<dbReference type="InterPro" id="IPR013718">
    <property type="entry name" value="COQ9_C"/>
</dbReference>
<dbReference type="Pfam" id="PF08511">
    <property type="entry name" value="COQ9"/>
    <property type="match status" value="1"/>
</dbReference>
<evidence type="ECO:0000256" key="3">
    <source>
        <dbReference type="ARBA" id="ARBA00022688"/>
    </source>
</evidence>
<dbReference type="PANTHER" id="PTHR21427:SF19">
    <property type="entry name" value="UBIQUINONE BIOSYNTHESIS PROTEIN COQ9, MITOCHONDRIAL"/>
    <property type="match status" value="1"/>
</dbReference>
<accession>A0A6J4TZQ5</accession>
<proteinExistence type="inferred from homology"/>
<evidence type="ECO:0000256" key="6">
    <source>
        <dbReference type="ARBA" id="ARBA00058104"/>
    </source>
</evidence>
<evidence type="ECO:0000256" key="4">
    <source>
        <dbReference type="ARBA" id="ARBA00022946"/>
    </source>
</evidence>
<dbReference type="NCBIfam" id="TIGR02396">
    <property type="entry name" value="diverge_rpsU"/>
    <property type="match status" value="1"/>
</dbReference>
<sequence>MSDAATIPPLEMTLDELRRALAPLLPANAVFDGWSDEALAMAASELGVPAERARLCFPGGPVEMVDAWFDAIDLGMARAYPLERISALKIRERIRDLVLYRIEVITPHKEALRRALAILAQPAQGLTGPRLAWRAADRMWRIAGDPSTDFNHYSKRTILAGLYSATMLVFLDDESEGLVTTRGFLDRRINDVMNFEKFKASWRGGRSRLPSLSRFLGRLRYPAV</sequence>
<evidence type="ECO:0000259" key="7">
    <source>
        <dbReference type="Pfam" id="PF08511"/>
    </source>
</evidence>
<dbReference type="GO" id="GO:0006744">
    <property type="term" value="P:ubiquinone biosynthetic process"/>
    <property type="evidence" value="ECO:0007669"/>
    <property type="project" value="UniProtKB-KW"/>
</dbReference>
<keyword evidence="5" id="KW-0446">Lipid-binding</keyword>
<evidence type="ECO:0000313" key="8">
    <source>
        <dbReference type="EMBL" id="CAA9536693.1"/>
    </source>
</evidence>
<organism evidence="8">
    <name type="scientific">uncultured Sphingosinicella sp</name>
    <dbReference type="NCBI Taxonomy" id="478748"/>
    <lineage>
        <taxon>Bacteria</taxon>
        <taxon>Pseudomonadati</taxon>
        <taxon>Pseudomonadota</taxon>
        <taxon>Alphaproteobacteria</taxon>
        <taxon>Sphingomonadales</taxon>
        <taxon>Sphingosinicellaceae</taxon>
        <taxon>Sphingosinicella</taxon>
        <taxon>environmental samples</taxon>
    </lineage>
</organism>
<comment type="pathway">
    <text evidence="1">Cofactor biosynthesis; ubiquinone biosynthesis.</text>
</comment>
<evidence type="ECO:0000256" key="2">
    <source>
        <dbReference type="ARBA" id="ARBA00010766"/>
    </source>
</evidence>
<dbReference type="GO" id="GO:0008289">
    <property type="term" value="F:lipid binding"/>
    <property type="evidence" value="ECO:0007669"/>
    <property type="project" value="UniProtKB-KW"/>
</dbReference>
<dbReference type="EMBL" id="CADCWD010000056">
    <property type="protein sequence ID" value="CAA9536693.1"/>
    <property type="molecule type" value="Genomic_DNA"/>
</dbReference>
<dbReference type="PANTHER" id="PTHR21427">
    <property type="entry name" value="UBIQUINONE BIOSYNTHESIS PROTEIN COQ9, MITOCHONDRIAL"/>
    <property type="match status" value="1"/>
</dbReference>
<dbReference type="Gene3D" id="1.10.357.10">
    <property type="entry name" value="Tetracycline Repressor, domain 2"/>
    <property type="match status" value="1"/>
</dbReference>
<evidence type="ECO:0000256" key="5">
    <source>
        <dbReference type="ARBA" id="ARBA00023121"/>
    </source>
</evidence>